<sequence length="238" mass="27807">RDGKKKNNKTCRWFTEYFEDVCGKDSDIHLAEFRSALDDETFTENVFDLLDSDQDGEIDINYLVSSLDLLERASTDTKWFLWIEERINISMAEVRKLTFNRFKKALHLEKTFFAERFFTLFDDNGDGMIGMKELVAGLELLTNGTVADKLTFLFRVYDIDGNGYLSEDEMRTVLTSCMEESKLKFDEQQVDELMEVLFEEIETNHKGEIGLEQFKAFLSKHPGVTEHLSIRYQNCARY</sequence>
<dbReference type="InterPro" id="IPR018247">
    <property type="entry name" value="EF_Hand_1_Ca_BS"/>
</dbReference>
<dbReference type="InterPro" id="IPR045198">
    <property type="entry name" value="CNBL1-10"/>
</dbReference>
<dbReference type="EMBL" id="CACRXK020001365">
    <property type="protein sequence ID" value="CAB3988695.1"/>
    <property type="molecule type" value="Genomic_DNA"/>
</dbReference>
<comment type="caution">
    <text evidence="3">The sequence shown here is derived from an EMBL/GenBank/DDBJ whole genome shotgun (WGS) entry which is preliminary data.</text>
</comment>
<dbReference type="GO" id="GO:0019900">
    <property type="term" value="F:kinase binding"/>
    <property type="evidence" value="ECO:0007669"/>
    <property type="project" value="InterPro"/>
</dbReference>
<proteinExistence type="predicted"/>
<evidence type="ECO:0000256" key="1">
    <source>
        <dbReference type="ARBA" id="ARBA00022737"/>
    </source>
</evidence>
<dbReference type="Pfam" id="PF13202">
    <property type="entry name" value="EF-hand_5"/>
    <property type="match status" value="1"/>
</dbReference>
<organism evidence="3 4">
    <name type="scientific">Paramuricea clavata</name>
    <name type="common">Red gorgonian</name>
    <name type="synonym">Violescent sea-whip</name>
    <dbReference type="NCBI Taxonomy" id="317549"/>
    <lineage>
        <taxon>Eukaryota</taxon>
        <taxon>Metazoa</taxon>
        <taxon>Cnidaria</taxon>
        <taxon>Anthozoa</taxon>
        <taxon>Octocorallia</taxon>
        <taxon>Malacalcyonacea</taxon>
        <taxon>Plexauridae</taxon>
        <taxon>Paramuricea</taxon>
    </lineage>
</organism>
<dbReference type="CDD" id="cd00051">
    <property type="entry name" value="EFh"/>
    <property type="match status" value="2"/>
</dbReference>
<dbReference type="Proteomes" id="UP001152795">
    <property type="component" value="Unassembled WGS sequence"/>
</dbReference>
<dbReference type="Gene3D" id="1.10.238.10">
    <property type="entry name" value="EF-hand"/>
    <property type="match status" value="2"/>
</dbReference>
<dbReference type="PANTHER" id="PTHR23056">
    <property type="entry name" value="CALCINEURIN B"/>
    <property type="match status" value="1"/>
</dbReference>
<dbReference type="PRINTS" id="PR00450">
    <property type="entry name" value="RECOVERIN"/>
</dbReference>
<dbReference type="InterPro" id="IPR011992">
    <property type="entry name" value="EF-hand-dom_pair"/>
</dbReference>
<dbReference type="PANTHER" id="PTHR23056:SF110">
    <property type="entry name" value="CALMODULIN"/>
    <property type="match status" value="1"/>
</dbReference>
<dbReference type="PROSITE" id="PS50222">
    <property type="entry name" value="EF_HAND_2"/>
    <property type="match status" value="3"/>
</dbReference>
<dbReference type="PROSITE" id="PS00018">
    <property type="entry name" value="EF_HAND_1"/>
    <property type="match status" value="2"/>
</dbReference>
<keyword evidence="1" id="KW-0677">Repeat</keyword>
<evidence type="ECO:0000256" key="2">
    <source>
        <dbReference type="ARBA" id="ARBA00022837"/>
    </source>
</evidence>
<feature type="non-terminal residue" evidence="3">
    <location>
        <position position="1"/>
    </location>
</feature>
<dbReference type="GO" id="GO:0005509">
    <property type="term" value="F:calcium ion binding"/>
    <property type="evidence" value="ECO:0007669"/>
    <property type="project" value="InterPro"/>
</dbReference>
<protein>
    <submittedName>
        <fullName evidence="3">NADPH oxidase 5</fullName>
    </submittedName>
</protein>
<evidence type="ECO:0000313" key="3">
    <source>
        <dbReference type="EMBL" id="CAB3988695.1"/>
    </source>
</evidence>
<dbReference type="SMART" id="SM00054">
    <property type="entry name" value="EFh"/>
    <property type="match status" value="4"/>
</dbReference>
<dbReference type="InterPro" id="IPR002048">
    <property type="entry name" value="EF_hand_dom"/>
</dbReference>
<keyword evidence="2" id="KW-0106">Calcium</keyword>
<dbReference type="OrthoDB" id="167398at2759"/>
<accession>A0A7D9DMB0</accession>
<gene>
    <name evidence="3" type="ORF">PACLA_8A037465</name>
</gene>
<dbReference type="GO" id="GO:0019722">
    <property type="term" value="P:calcium-mediated signaling"/>
    <property type="evidence" value="ECO:0007669"/>
    <property type="project" value="InterPro"/>
</dbReference>
<keyword evidence="4" id="KW-1185">Reference proteome</keyword>
<name>A0A7D9DMB0_PARCT</name>
<reference evidence="3" key="1">
    <citation type="submission" date="2020-04" db="EMBL/GenBank/DDBJ databases">
        <authorList>
            <person name="Alioto T."/>
            <person name="Alioto T."/>
            <person name="Gomez Garrido J."/>
        </authorList>
    </citation>
    <scope>NUCLEOTIDE SEQUENCE</scope>
    <source>
        <strain evidence="3">A484AB</strain>
    </source>
</reference>
<evidence type="ECO:0000313" key="4">
    <source>
        <dbReference type="Proteomes" id="UP001152795"/>
    </source>
</evidence>
<dbReference type="SUPFAM" id="SSF47473">
    <property type="entry name" value="EF-hand"/>
    <property type="match status" value="2"/>
</dbReference>
<dbReference type="Pfam" id="PF13499">
    <property type="entry name" value="EF-hand_7"/>
    <property type="match status" value="1"/>
</dbReference>
<dbReference type="AlphaFoldDB" id="A0A7D9DMB0"/>